<dbReference type="KEGG" id="xbo:XBJ1_0642"/>
<proteinExistence type="predicted"/>
<evidence type="ECO:0000313" key="2">
    <source>
        <dbReference type="Proteomes" id="UP000002045"/>
    </source>
</evidence>
<sequence>MFCNLVFYEDDYLIGLPQGYQGDDANLVINCDPDNYPYSPIRGSRGY</sequence>
<dbReference type="STRING" id="406818.XBJ1_0642"/>
<dbReference type="AlphaFoldDB" id="D3UZE0"/>
<protein>
    <submittedName>
        <fullName evidence="1">Uncharacterized protein</fullName>
    </submittedName>
</protein>
<dbReference type="EMBL" id="FN667741">
    <property type="protein sequence ID" value="CBJ79783.1"/>
    <property type="molecule type" value="Genomic_DNA"/>
</dbReference>
<dbReference type="Proteomes" id="UP000002045">
    <property type="component" value="Chromosome"/>
</dbReference>
<organism evidence="1 2">
    <name type="scientific">Xenorhabdus bovienii (strain SS-2004)</name>
    <name type="common">Xenorhabdus nematophila subsp. bovienii</name>
    <dbReference type="NCBI Taxonomy" id="406818"/>
    <lineage>
        <taxon>Bacteria</taxon>
        <taxon>Pseudomonadati</taxon>
        <taxon>Pseudomonadota</taxon>
        <taxon>Gammaproteobacteria</taxon>
        <taxon>Enterobacterales</taxon>
        <taxon>Morganellaceae</taxon>
        <taxon>Xenorhabdus</taxon>
    </lineage>
</organism>
<gene>
    <name evidence="1" type="ordered locus">XBJ1_0642</name>
</gene>
<reference evidence="1" key="1">
    <citation type="journal article" date="2011" name="PLoS ONE">
        <title>The entomopathogenic bacterial endosymbionts xenorhabdus and photorhabdus: convergent lifestyles from divergent genomes.</title>
        <authorList>
            <person name="Chaston J.M."/>
            <person name="Suen G."/>
            <person name="Tucker S.L."/>
            <person name="Andersen A.W."/>
            <person name="Bhasin A."/>
            <person name="Bode E."/>
            <person name="Bode H.B."/>
            <person name="Brachmann A.O."/>
            <person name="Cowles C.E."/>
            <person name="Cowles K.N."/>
            <person name="Darby C."/>
            <person name="de Leon L."/>
            <person name="Drace K."/>
            <person name="Du Z."/>
            <person name="Givaudan A."/>
            <person name="Herbert Tran E.E."/>
            <person name="Jewell K.A."/>
            <person name="Knack J.J."/>
            <person name="Krasomil-Osterfeld K.C."/>
            <person name="Kukor R."/>
            <person name="Lanois A."/>
            <person name="Latreille P."/>
            <person name="Leimgruber N.K."/>
            <person name="Lipke C.M."/>
            <person name="Liu R."/>
            <person name="Lu X."/>
            <person name="Martens E.C."/>
            <person name="Marri P.R."/>
            <person name="Medigue C."/>
            <person name="Menard M.L."/>
            <person name="Miller N.M."/>
            <person name="Morales-Soto N."/>
            <person name="Norton S."/>
            <person name="Ogier J.C."/>
            <person name="Orchard S.S."/>
            <person name="Park D."/>
            <person name="Park Y."/>
            <person name="Qurollo B.A."/>
            <person name="Sugar D.R."/>
            <person name="Richards G.R."/>
            <person name="Rouy Z."/>
            <person name="Slominski B."/>
            <person name="Slominski K."/>
            <person name="Snyder H."/>
            <person name="Tjaden B.C."/>
            <person name="van der Hoeven R."/>
            <person name="Welch R.D."/>
            <person name="Wheeler C."/>
            <person name="Xiang B."/>
            <person name="Barbazuk B."/>
            <person name="Gaudriault S."/>
            <person name="Goodner B."/>
            <person name="Slater S.C."/>
            <person name="Forst S."/>
            <person name="Goldman B.S."/>
            <person name="Goodrich-Blair H."/>
        </authorList>
    </citation>
    <scope>NUCLEOTIDE SEQUENCE [LARGE SCALE GENOMIC DNA]</scope>
    <source>
        <strain evidence="1">SS-2004</strain>
    </source>
</reference>
<name>D3UZE0_XENBS</name>
<accession>D3UZE0</accession>
<dbReference type="HOGENOM" id="CLU_3174896_0_0_6"/>
<evidence type="ECO:0000313" key="1">
    <source>
        <dbReference type="EMBL" id="CBJ79783.1"/>
    </source>
</evidence>